<dbReference type="InParanoid" id="A0A330L232"/>
<reference evidence="2" key="1">
    <citation type="submission" date="2018-04" db="EMBL/GenBank/DDBJ databases">
        <authorList>
            <person name="Lucker S."/>
            <person name="Sakoula D."/>
        </authorList>
    </citation>
    <scope>NUCLEOTIDE SEQUENCE [LARGE SCALE GENOMIC DNA]</scope>
</reference>
<dbReference type="RefSeq" id="WP_121988186.1">
    <property type="nucleotide sequence ID" value="NZ_OUNR01000001.1"/>
</dbReference>
<dbReference type="OrthoDB" id="9797587at2"/>
<proteinExistence type="predicted"/>
<dbReference type="AlphaFoldDB" id="A0A330L232"/>
<name>A0A330L232_9BACT</name>
<keyword evidence="2" id="KW-1185">Reference proteome</keyword>
<dbReference type="Proteomes" id="UP000248168">
    <property type="component" value="Unassembled WGS sequence"/>
</dbReference>
<dbReference type="EMBL" id="OUNR01000001">
    <property type="protein sequence ID" value="SPP63694.1"/>
    <property type="molecule type" value="Genomic_DNA"/>
</dbReference>
<evidence type="ECO:0000313" key="2">
    <source>
        <dbReference type="Proteomes" id="UP000248168"/>
    </source>
</evidence>
<protein>
    <submittedName>
        <fullName evidence="1">Uncharacterized protein</fullName>
    </submittedName>
</protein>
<gene>
    <name evidence="1" type="ORF">NITLEN_10780</name>
</gene>
<accession>A0A330L232</accession>
<organism evidence="1 2">
    <name type="scientific">Nitrospira lenta</name>
    <dbReference type="NCBI Taxonomy" id="1436998"/>
    <lineage>
        <taxon>Bacteria</taxon>
        <taxon>Pseudomonadati</taxon>
        <taxon>Nitrospirota</taxon>
        <taxon>Nitrospiria</taxon>
        <taxon>Nitrospirales</taxon>
        <taxon>Nitrospiraceae</taxon>
        <taxon>Nitrospira</taxon>
    </lineage>
</organism>
<evidence type="ECO:0000313" key="1">
    <source>
        <dbReference type="EMBL" id="SPP63694.1"/>
    </source>
</evidence>
<sequence length="125" mass="13740">MAQVIRSGAFLQQCWSVHPLCLTVKRIADDRTVVLLCSSCRSAHHLQCDTVIAQASASQSQSEAPTPPVTGDPEGLTQLASCIAGHRPALSLREMDVFEDRVLIRCADCRCHYALAVSQFEMRQK</sequence>